<gene>
    <name evidence="1" type="ORF">LSALG_LOCUS42150</name>
</gene>
<proteinExistence type="predicted"/>
<organism evidence="1 2">
    <name type="scientific">Lactuca saligna</name>
    <name type="common">Willowleaf lettuce</name>
    <dbReference type="NCBI Taxonomy" id="75948"/>
    <lineage>
        <taxon>Eukaryota</taxon>
        <taxon>Viridiplantae</taxon>
        <taxon>Streptophyta</taxon>
        <taxon>Embryophyta</taxon>
        <taxon>Tracheophyta</taxon>
        <taxon>Spermatophyta</taxon>
        <taxon>Magnoliopsida</taxon>
        <taxon>eudicotyledons</taxon>
        <taxon>Gunneridae</taxon>
        <taxon>Pentapetalae</taxon>
        <taxon>asterids</taxon>
        <taxon>campanulids</taxon>
        <taxon>Asterales</taxon>
        <taxon>Asteraceae</taxon>
        <taxon>Cichorioideae</taxon>
        <taxon>Cichorieae</taxon>
        <taxon>Lactucinae</taxon>
        <taxon>Lactuca</taxon>
    </lineage>
</organism>
<reference evidence="1" key="1">
    <citation type="submission" date="2023-04" db="EMBL/GenBank/DDBJ databases">
        <authorList>
            <person name="Vijverberg K."/>
            <person name="Xiong W."/>
            <person name="Schranz E."/>
        </authorList>
    </citation>
    <scope>NUCLEOTIDE SEQUENCE</scope>
</reference>
<dbReference type="EMBL" id="OX465085">
    <property type="protein sequence ID" value="CAI9303734.1"/>
    <property type="molecule type" value="Genomic_DNA"/>
</dbReference>
<sequence length="107" mass="12241">MDDDIETMKSRNKNPFYNSSRSCIWIEWNEEFVVVVCNCLGFKDKCFHQWEAAFMVFDGKKKIDVGSYASKECYPNLLYTIAAIKPHLYHLSLGVVTKCLSASTVAT</sequence>
<evidence type="ECO:0000313" key="1">
    <source>
        <dbReference type="EMBL" id="CAI9303734.1"/>
    </source>
</evidence>
<name>A0AA36A350_LACSI</name>
<dbReference type="Proteomes" id="UP001177003">
    <property type="component" value="Chromosome 9"/>
</dbReference>
<keyword evidence="2" id="KW-1185">Reference proteome</keyword>
<evidence type="ECO:0000313" key="2">
    <source>
        <dbReference type="Proteomes" id="UP001177003"/>
    </source>
</evidence>
<dbReference type="AlphaFoldDB" id="A0AA36A350"/>
<accession>A0AA36A350</accession>
<protein>
    <submittedName>
        <fullName evidence="1">Uncharacterized protein</fullName>
    </submittedName>
</protein>